<evidence type="ECO:0000313" key="3">
    <source>
        <dbReference type="EMBL" id="GMR39564.1"/>
    </source>
</evidence>
<feature type="compositionally biased region" description="Basic and acidic residues" evidence="2">
    <location>
        <begin position="249"/>
        <end position="261"/>
    </location>
</feature>
<reference evidence="4" key="1">
    <citation type="submission" date="2022-10" db="EMBL/GenBank/DDBJ databases">
        <title>Genome assembly of Pristionchus species.</title>
        <authorList>
            <person name="Yoshida K."/>
            <person name="Sommer R.J."/>
        </authorList>
    </citation>
    <scope>NUCLEOTIDE SEQUENCE [LARGE SCALE GENOMIC DNA]</scope>
    <source>
        <strain evidence="4">RS5460</strain>
    </source>
</reference>
<evidence type="ECO:0000256" key="1">
    <source>
        <dbReference type="SAM" id="Coils"/>
    </source>
</evidence>
<feature type="compositionally biased region" description="Basic residues" evidence="2">
    <location>
        <begin position="274"/>
        <end position="284"/>
    </location>
</feature>
<dbReference type="Proteomes" id="UP001328107">
    <property type="component" value="Unassembled WGS sequence"/>
</dbReference>
<evidence type="ECO:0000256" key="2">
    <source>
        <dbReference type="SAM" id="MobiDB-lite"/>
    </source>
</evidence>
<protein>
    <submittedName>
        <fullName evidence="3">Uncharacterized protein</fullName>
    </submittedName>
</protein>
<accession>A0AAN4ZGK9</accession>
<gene>
    <name evidence="3" type="ORF">PMAYCL1PPCAC_09759</name>
</gene>
<feature type="non-terminal residue" evidence="3">
    <location>
        <position position="1"/>
    </location>
</feature>
<name>A0AAN4ZGK9_9BILA</name>
<comment type="caution">
    <text evidence="3">The sequence shown here is derived from an EMBL/GenBank/DDBJ whole genome shotgun (WGS) entry which is preliminary data.</text>
</comment>
<dbReference type="EMBL" id="BTRK01000002">
    <property type="protein sequence ID" value="GMR39564.1"/>
    <property type="molecule type" value="Genomic_DNA"/>
</dbReference>
<keyword evidence="1" id="KW-0175">Coiled coil</keyword>
<feature type="region of interest" description="Disordered" evidence="2">
    <location>
        <begin position="249"/>
        <end position="309"/>
    </location>
</feature>
<organism evidence="3 4">
    <name type="scientific">Pristionchus mayeri</name>
    <dbReference type="NCBI Taxonomy" id="1317129"/>
    <lineage>
        <taxon>Eukaryota</taxon>
        <taxon>Metazoa</taxon>
        <taxon>Ecdysozoa</taxon>
        <taxon>Nematoda</taxon>
        <taxon>Chromadorea</taxon>
        <taxon>Rhabditida</taxon>
        <taxon>Rhabditina</taxon>
        <taxon>Diplogasteromorpha</taxon>
        <taxon>Diplogasteroidea</taxon>
        <taxon>Neodiplogasteridae</taxon>
        <taxon>Pristionchus</taxon>
    </lineage>
</organism>
<sequence>GMQDASLSLHLKVLSTHAGKLMDHIQMMGDTIPHGTPLGDAMLRLMDHVLEMDSTIDATQRAVAYLATHRNRSRLSTEEYAELLQARLDRRKWEEEKQMMERKIAESEQKAKNLQELNSMLMERARTPTPSSGYCSASHSPRSIEEHEEVRYIRGRKDPLKKKRTKKKRSFSRVFAEPRSLVPPPKPVHAHSMKVLTLDYTPEFDSATFKDSIQPSKLPVMDVVDLDDTVVLSTEDSNDGPMCSTFKEGMGERSSHDHTPEYEDVTFTSMANAPRKKNKARRRSSSLGDVMKKIFTPKKANPIPEGKLD</sequence>
<proteinExistence type="predicted"/>
<dbReference type="AlphaFoldDB" id="A0AAN4ZGK9"/>
<keyword evidence="4" id="KW-1185">Reference proteome</keyword>
<evidence type="ECO:0000313" key="4">
    <source>
        <dbReference type="Proteomes" id="UP001328107"/>
    </source>
</evidence>
<feature type="coiled-coil region" evidence="1">
    <location>
        <begin position="83"/>
        <end position="124"/>
    </location>
</feature>